<evidence type="ECO:0000256" key="5">
    <source>
        <dbReference type="ARBA" id="ARBA00023136"/>
    </source>
</evidence>
<evidence type="ECO:0000313" key="8">
    <source>
        <dbReference type="EMBL" id="MBC2607828.1"/>
    </source>
</evidence>
<feature type="transmembrane region" description="Helical" evidence="7">
    <location>
        <begin position="138"/>
        <end position="156"/>
    </location>
</feature>
<dbReference type="RefSeq" id="WP_185661692.1">
    <property type="nucleotide sequence ID" value="NZ_CAWPOO010000013.1"/>
</dbReference>
<dbReference type="PANTHER" id="PTHR30477">
    <property type="entry name" value="ABC-TRANSPORTER METAL-BINDING PROTEIN"/>
    <property type="match status" value="1"/>
</dbReference>
<comment type="similarity">
    <text evidence="2 6">Belongs to the ABC-3 integral membrane protein family.</text>
</comment>
<gene>
    <name evidence="8" type="ORF">H5P27_17375</name>
</gene>
<keyword evidence="3 6" id="KW-0812">Transmembrane</keyword>
<organism evidence="8 9">
    <name type="scientific">Pelagicoccus albus</name>
    <dbReference type="NCBI Taxonomy" id="415222"/>
    <lineage>
        <taxon>Bacteria</taxon>
        <taxon>Pseudomonadati</taxon>
        <taxon>Verrucomicrobiota</taxon>
        <taxon>Opitutia</taxon>
        <taxon>Puniceicoccales</taxon>
        <taxon>Pelagicoccaceae</taxon>
        <taxon>Pelagicoccus</taxon>
    </lineage>
</organism>
<keyword evidence="4 7" id="KW-1133">Transmembrane helix</keyword>
<dbReference type="Gene3D" id="1.10.3470.10">
    <property type="entry name" value="ABC transporter involved in vitamin B12 uptake, BtuC"/>
    <property type="match status" value="1"/>
</dbReference>
<reference evidence="8 9" key="1">
    <citation type="submission" date="2020-07" db="EMBL/GenBank/DDBJ databases">
        <authorList>
            <person name="Feng X."/>
        </authorList>
    </citation>
    <scope>NUCLEOTIDE SEQUENCE [LARGE SCALE GENOMIC DNA]</scope>
    <source>
        <strain evidence="8 9">JCM23202</strain>
    </source>
</reference>
<dbReference type="Proteomes" id="UP000526501">
    <property type="component" value="Unassembled WGS sequence"/>
</dbReference>
<evidence type="ECO:0000256" key="2">
    <source>
        <dbReference type="ARBA" id="ARBA00008034"/>
    </source>
</evidence>
<keyword evidence="9" id="KW-1185">Reference proteome</keyword>
<dbReference type="EMBL" id="JACHVC010000013">
    <property type="protein sequence ID" value="MBC2607828.1"/>
    <property type="molecule type" value="Genomic_DNA"/>
</dbReference>
<accession>A0A7X1BB77</accession>
<dbReference type="InterPro" id="IPR001626">
    <property type="entry name" value="ABC_TroCD"/>
</dbReference>
<dbReference type="PANTHER" id="PTHR30477:SF18">
    <property type="entry name" value="METAL TRANSPORT SYSTEM MEMBRANE PROTEIN CT_417-RELATED"/>
    <property type="match status" value="1"/>
</dbReference>
<evidence type="ECO:0000313" key="9">
    <source>
        <dbReference type="Proteomes" id="UP000526501"/>
    </source>
</evidence>
<name>A0A7X1BB77_9BACT</name>
<dbReference type="SUPFAM" id="SSF81345">
    <property type="entry name" value="ABC transporter involved in vitamin B12 uptake, BtuC"/>
    <property type="match status" value="1"/>
</dbReference>
<comment type="subcellular location">
    <subcellularLocation>
        <location evidence="6">Cell membrane</location>
        <topology evidence="6">Multi-pass membrane protein</topology>
    </subcellularLocation>
    <subcellularLocation>
        <location evidence="1">Membrane</location>
        <topology evidence="1">Multi-pass membrane protein</topology>
    </subcellularLocation>
</comment>
<dbReference type="GO" id="GO:0055085">
    <property type="term" value="P:transmembrane transport"/>
    <property type="evidence" value="ECO:0007669"/>
    <property type="project" value="InterPro"/>
</dbReference>
<evidence type="ECO:0000256" key="6">
    <source>
        <dbReference type="RuleBase" id="RU003943"/>
    </source>
</evidence>
<feature type="transmembrane region" description="Helical" evidence="7">
    <location>
        <begin position="247"/>
        <end position="269"/>
    </location>
</feature>
<feature type="transmembrane region" description="Helical" evidence="7">
    <location>
        <begin position="6"/>
        <end position="28"/>
    </location>
</feature>
<feature type="transmembrane region" description="Helical" evidence="7">
    <location>
        <begin position="35"/>
        <end position="56"/>
    </location>
</feature>
<evidence type="ECO:0000256" key="4">
    <source>
        <dbReference type="ARBA" id="ARBA00022989"/>
    </source>
</evidence>
<dbReference type="GO" id="GO:0010043">
    <property type="term" value="P:response to zinc ion"/>
    <property type="evidence" value="ECO:0007669"/>
    <property type="project" value="TreeGrafter"/>
</dbReference>
<feature type="transmembrane region" description="Helical" evidence="7">
    <location>
        <begin position="218"/>
        <end position="241"/>
    </location>
</feature>
<dbReference type="InterPro" id="IPR037294">
    <property type="entry name" value="ABC_BtuC-like"/>
</dbReference>
<evidence type="ECO:0000256" key="3">
    <source>
        <dbReference type="ARBA" id="ARBA00022692"/>
    </source>
</evidence>
<keyword evidence="5 7" id="KW-0472">Membrane</keyword>
<feature type="transmembrane region" description="Helical" evidence="7">
    <location>
        <begin position="176"/>
        <end position="206"/>
    </location>
</feature>
<comment type="caution">
    <text evidence="8">The sequence shown here is derived from an EMBL/GenBank/DDBJ whole genome shotgun (WGS) entry which is preliminary data.</text>
</comment>
<evidence type="ECO:0000256" key="1">
    <source>
        <dbReference type="ARBA" id="ARBA00004141"/>
    </source>
</evidence>
<feature type="transmembrane region" description="Helical" evidence="7">
    <location>
        <begin position="91"/>
        <end position="109"/>
    </location>
</feature>
<dbReference type="AlphaFoldDB" id="A0A7X1BB77"/>
<dbReference type="Pfam" id="PF00950">
    <property type="entry name" value="ABC-3"/>
    <property type="match status" value="1"/>
</dbReference>
<dbReference type="CDD" id="cd06550">
    <property type="entry name" value="TM_ABC_iron-siderophores_like"/>
    <property type="match status" value="1"/>
</dbReference>
<protein>
    <submittedName>
        <fullName evidence="8">Metal ABC transporter permease</fullName>
    </submittedName>
</protein>
<proteinExistence type="inferred from homology"/>
<evidence type="ECO:0000256" key="7">
    <source>
        <dbReference type="SAM" id="Phobius"/>
    </source>
</evidence>
<keyword evidence="6" id="KW-0813">Transport</keyword>
<dbReference type="GO" id="GO:0043190">
    <property type="term" value="C:ATP-binding cassette (ABC) transporter complex"/>
    <property type="evidence" value="ECO:0007669"/>
    <property type="project" value="InterPro"/>
</dbReference>
<sequence length="288" mass="30020">MSLLTYAFMRWALGAGVVSALACGLIGPFVRVRRLAFLAGAVAHSALGGLGVAYYYGFAPEAGALPAAVVSAFLIGWLDKRGRSSGHGHEDALIGAIWAVGMAVGILFISRTPGYNVQLMSYLFGSILTAGPDRLMFMTGGLIVVALPLIIFWRPLVAASLDPEFARLRGLPVDGLNYLLLTLIAIAVVLLIQVVGLILVLALLTLPSASAAHWARGMVAMVGLASLIALASIFVGLEAAVSLDWPAGPVIVLAAASLFSLSSILRHIVPAKLVKTGKTDSAKSRHQA</sequence>